<dbReference type="InterPro" id="IPR036397">
    <property type="entry name" value="RNaseH_sf"/>
</dbReference>
<evidence type="ECO:0000259" key="8">
    <source>
        <dbReference type="SMART" id="SM00474"/>
    </source>
</evidence>
<proteinExistence type="predicted"/>
<dbReference type="GO" id="GO:0003676">
    <property type="term" value="F:nucleic acid binding"/>
    <property type="evidence" value="ECO:0007669"/>
    <property type="project" value="InterPro"/>
</dbReference>
<comment type="caution">
    <text evidence="9">The sequence shown here is derived from an EMBL/GenBank/DDBJ whole genome shotgun (WGS) entry which is preliminary data.</text>
</comment>
<feature type="domain" description="3'-5' exonuclease" evidence="8">
    <location>
        <begin position="25"/>
        <end position="196"/>
    </location>
</feature>
<keyword evidence="1" id="KW-0540">Nuclease</keyword>
<dbReference type="GO" id="GO:0006139">
    <property type="term" value="P:nucleobase-containing compound metabolic process"/>
    <property type="evidence" value="ECO:0007669"/>
    <property type="project" value="InterPro"/>
</dbReference>
<reference evidence="9" key="1">
    <citation type="submission" date="2020-10" db="EMBL/GenBank/DDBJ databases">
        <authorList>
            <person name="Gilroy R."/>
        </authorList>
    </citation>
    <scope>NUCLEOTIDE SEQUENCE</scope>
    <source>
        <strain evidence="9">B2-22910</strain>
    </source>
</reference>
<gene>
    <name evidence="9" type="ORF">IAB82_00970</name>
</gene>
<dbReference type="PANTHER" id="PTHR13620">
    <property type="entry name" value="3-5 EXONUCLEASE"/>
    <property type="match status" value="1"/>
</dbReference>
<evidence type="ECO:0000313" key="9">
    <source>
        <dbReference type="EMBL" id="MBO8470350.1"/>
    </source>
</evidence>
<dbReference type="GO" id="GO:0046872">
    <property type="term" value="F:metal ion binding"/>
    <property type="evidence" value="ECO:0007669"/>
    <property type="project" value="UniProtKB-KW"/>
</dbReference>
<evidence type="ECO:0000256" key="5">
    <source>
        <dbReference type="ARBA" id="ARBA00022842"/>
    </source>
</evidence>
<evidence type="ECO:0000256" key="2">
    <source>
        <dbReference type="ARBA" id="ARBA00022723"/>
    </source>
</evidence>
<keyword evidence="5" id="KW-0460">Magnesium</keyword>
<evidence type="ECO:0000256" key="7">
    <source>
        <dbReference type="ARBA" id="ARBA00042761"/>
    </source>
</evidence>
<dbReference type="EMBL" id="JADIMB010000007">
    <property type="protein sequence ID" value="MBO8470350.1"/>
    <property type="molecule type" value="Genomic_DNA"/>
</dbReference>
<keyword evidence="4 9" id="KW-0269">Exonuclease</keyword>
<dbReference type="SUPFAM" id="SSF53098">
    <property type="entry name" value="Ribonuclease H-like"/>
    <property type="match status" value="1"/>
</dbReference>
<dbReference type="Proteomes" id="UP000823603">
    <property type="component" value="Unassembled WGS sequence"/>
</dbReference>
<dbReference type="Pfam" id="PF01612">
    <property type="entry name" value="DNA_pol_A_exo1"/>
    <property type="match status" value="1"/>
</dbReference>
<dbReference type="InterPro" id="IPR051132">
    <property type="entry name" value="3-5_Exonuclease_domain"/>
</dbReference>
<evidence type="ECO:0000256" key="4">
    <source>
        <dbReference type="ARBA" id="ARBA00022839"/>
    </source>
</evidence>
<sequence>MEYFKDSISAEDLEKLELASFPGQIFVIDTVGAEFNRAVNYLRNQKIIGFDTETRPCFSPDQPRYGVALLQLSGAERAYLFRIKNIGMHRRLCGLMANDSIIKVGAAVKDDIRGLQRYREFEPKGFIDLQKIAPQYGIKDKSVKKLAAIILGFRISKSQQLSNWEADTLSEAQEKYAATDAWVCREMYLKLRKSGMADDSPRG</sequence>
<dbReference type="GO" id="GO:0008408">
    <property type="term" value="F:3'-5' exonuclease activity"/>
    <property type="evidence" value="ECO:0007669"/>
    <property type="project" value="InterPro"/>
</dbReference>
<dbReference type="InterPro" id="IPR012337">
    <property type="entry name" value="RNaseH-like_sf"/>
</dbReference>
<accession>A0A9D9IE26</accession>
<organism evidence="9 10">
    <name type="scientific">Candidatus Cryptobacteroides faecavium</name>
    <dbReference type="NCBI Taxonomy" id="2840762"/>
    <lineage>
        <taxon>Bacteria</taxon>
        <taxon>Pseudomonadati</taxon>
        <taxon>Bacteroidota</taxon>
        <taxon>Bacteroidia</taxon>
        <taxon>Bacteroidales</taxon>
        <taxon>Candidatus Cryptobacteroides</taxon>
    </lineage>
</organism>
<reference evidence="9" key="2">
    <citation type="journal article" date="2021" name="PeerJ">
        <title>Extensive microbial diversity within the chicken gut microbiome revealed by metagenomics and culture.</title>
        <authorList>
            <person name="Gilroy R."/>
            <person name="Ravi A."/>
            <person name="Getino M."/>
            <person name="Pursley I."/>
            <person name="Horton D.L."/>
            <person name="Alikhan N.F."/>
            <person name="Baker D."/>
            <person name="Gharbi K."/>
            <person name="Hall N."/>
            <person name="Watson M."/>
            <person name="Adriaenssens E.M."/>
            <person name="Foster-Nyarko E."/>
            <person name="Jarju S."/>
            <person name="Secka A."/>
            <person name="Antonio M."/>
            <person name="Oren A."/>
            <person name="Chaudhuri R.R."/>
            <person name="La Ragione R."/>
            <person name="Hildebrand F."/>
            <person name="Pallen M.J."/>
        </authorList>
    </citation>
    <scope>NUCLEOTIDE SEQUENCE</scope>
    <source>
        <strain evidence="9">B2-22910</strain>
    </source>
</reference>
<name>A0A9D9IE26_9BACT</name>
<dbReference type="PANTHER" id="PTHR13620:SF109">
    <property type="entry name" value="3'-5' EXONUCLEASE"/>
    <property type="match status" value="1"/>
</dbReference>
<protein>
    <recommendedName>
        <fullName evidence="6">3'-5' exonuclease</fullName>
    </recommendedName>
    <alternativeName>
        <fullName evidence="7">Werner Syndrome-like exonuclease</fullName>
    </alternativeName>
</protein>
<keyword evidence="3" id="KW-0378">Hydrolase</keyword>
<keyword evidence="2" id="KW-0479">Metal-binding</keyword>
<evidence type="ECO:0000256" key="3">
    <source>
        <dbReference type="ARBA" id="ARBA00022801"/>
    </source>
</evidence>
<dbReference type="AlphaFoldDB" id="A0A9D9IE26"/>
<dbReference type="InterPro" id="IPR002562">
    <property type="entry name" value="3'-5'_exonuclease_dom"/>
</dbReference>
<dbReference type="CDD" id="cd06141">
    <property type="entry name" value="WRN_exo"/>
    <property type="match status" value="1"/>
</dbReference>
<evidence type="ECO:0000313" key="10">
    <source>
        <dbReference type="Proteomes" id="UP000823603"/>
    </source>
</evidence>
<evidence type="ECO:0000256" key="1">
    <source>
        <dbReference type="ARBA" id="ARBA00022722"/>
    </source>
</evidence>
<evidence type="ECO:0000256" key="6">
    <source>
        <dbReference type="ARBA" id="ARBA00040531"/>
    </source>
</evidence>
<dbReference type="SMART" id="SM00474">
    <property type="entry name" value="35EXOc"/>
    <property type="match status" value="1"/>
</dbReference>
<dbReference type="Gene3D" id="3.30.420.10">
    <property type="entry name" value="Ribonuclease H-like superfamily/Ribonuclease H"/>
    <property type="match status" value="1"/>
</dbReference>